<dbReference type="EMBL" id="FOXX01000006">
    <property type="protein sequence ID" value="SFQ68491.1"/>
    <property type="molecule type" value="Genomic_DNA"/>
</dbReference>
<evidence type="ECO:0000313" key="3">
    <source>
        <dbReference type="EMBL" id="SFQ68491.1"/>
    </source>
</evidence>
<gene>
    <name evidence="3" type="ORF">SAMN02745910_02783</name>
</gene>
<dbReference type="GeneID" id="93711417"/>
<keyword evidence="4" id="KW-1185">Reference proteome</keyword>
<organism evidence="3 4">
    <name type="scientific">Priestia endophytica DSM 13796</name>
    <dbReference type="NCBI Taxonomy" id="1121089"/>
    <lineage>
        <taxon>Bacteria</taxon>
        <taxon>Bacillati</taxon>
        <taxon>Bacillota</taxon>
        <taxon>Bacilli</taxon>
        <taxon>Bacillales</taxon>
        <taxon>Bacillaceae</taxon>
        <taxon>Priestia</taxon>
    </lineage>
</organism>
<protein>
    <submittedName>
        <fullName evidence="3">N-acetylmuramoyl-L-alanine amidase</fullName>
    </submittedName>
</protein>
<keyword evidence="1" id="KW-0378">Hydrolase</keyword>
<dbReference type="PANTHER" id="PTHR30404:SF0">
    <property type="entry name" value="N-ACETYLMURAMOYL-L-ALANINE AMIDASE AMIC"/>
    <property type="match status" value="1"/>
</dbReference>
<dbReference type="InterPro" id="IPR002508">
    <property type="entry name" value="MurNAc-LAA_cat"/>
</dbReference>
<dbReference type="PROSITE" id="PS51724">
    <property type="entry name" value="SPOR"/>
    <property type="match status" value="1"/>
</dbReference>
<feature type="domain" description="SPOR" evidence="2">
    <location>
        <begin position="183"/>
        <end position="264"/>
    </location>
</feature>
<dbReference type="InterPro" id="IPR036680">
    <property type="entry name" value="SPOR-like_sf"/>
</dbReference>
<name>A0A1I6AIJ3_9BACI</name>
<dbReference type="SUPFAM" id="SSF110997">
    <property type="entry name" value="Sporulation related repeat"/>
    <property type="match status" value="1"/>
</dbReference>
<dbReference type="CDD" id="cd02696">
    <property type="entry name" value="MurNAc-LAA"/>
    <property type="match status" value="1"/>
</dbReference>
<dbReference type="InterPro" id="IPR007730">
    <property type="entry name" value="SPOR-like_dom"/>
</dbReference>
<dbReference type="SUPFAM" id="SSF53187">
    <property type="entry name" value="Zn-dependent exopeptidases"/>
    <property type="match status" value="1"/>
</dbReference>
<dbReference type="Proteomes" id="UP000182762">
    <property type="component" value="Unassembled WGS sequence"/>
</dbReference>
<dbReference type="Pfam" id="PF05036">
    <property type="entry name" value="SPOR"/>
    <property type="match status" value="1"/>
</dbReference>
<proteinExistence type="predicted"/>
<comment type="caution">
    <text evidence="3">The sequence shown here is derived from an EMBL/GenBank/DDBJ whole genome shotgun (WGS) entry which is preliminary data.</text>
</comment>
<accession>A0A1I6AIJ3</accession>
<dbReference type="InterPro" id="IPR050695">
    <property type="entry name" value="N-acetylmuramoyl_amidase_3"/>
</dbReference>
<dbReference type="SMART" id="SM00646">
    <property type="entry name" value="Ami_3"/>
    <property type="match status" value="1"/>
</dbReference>
<dbReference type="PANTHER" id="PTHR30404">
    <property type="entry name" value="N-ACETYLMURAMOYL-L-ALANINE AMIDASE"/>
    <property type="match status" value="1"/>
</dbReference>
<dbReference type="RefSeq" id="WP_061805453.1">
    <property type="nucleotide sequence ID" value="NZ_FOXX01000006.1"/>
</dbReference>
<dbReference type="Pfam" id="PF01520">
    <property type="entry name" value="Amidase_3"/>
    <property type="match status" value="1"/>
</dbReference>
<dbReference type="Gene3D" id="3.40.630.40">
    <property type="entry name" value="Zn-dependent exopeptidases"/>
    <property type="match status" value="1"/>
</dbReference>
<reference evidence="3 4" key="1">
    <citation type="submission" date="2016-10" db="EMBL/GenBank/DDBJ databases">
        <authorList>
            <person name="Varghese N."/>
            <person name="Submissions S."/>
        </authorList>
    </citation>
    <scope>NUCLEOTIDE SEQUENCE [LARGE SCALE GENOMIC DNA]</scope>
    <source>
        <strain evidence="3 4">DSM 13796</strain>
    </source>
</reference>
<evidence type="ECO:0000259" key="2">
    <source>
        <dbReference type="PROSITE" id="PS51724"/>
    </source>
</evidence>
<sequence>MLKVFIDPGHGGTDSGATANGIVEKEVNLSIALFLREILVLNYENVQVKMSRDHDVFIPLYDRVKSANNWNADLYISIHCNASSIRTRRGYEDFVYTKSANSLELQDVLHGSITRTITIPDRGQKKANIFVLRETNMPAILTENGFISNAEDAKLLQDKTYLKMIARGHAQGIAAFFNLHPTVSEIMYYRVITGSFKTEKEALIRQQELLETGIETFILIEKRDENKEYSVVSGSFQSFQKAHEFVQELQEKEFKSFIVTVIVQ</sequence>
<evidence type="ECO:0000256" key="1">
    <source>
        <dbReference type="ARBA" id="ARBA00022801"/>
    </source>
</evidence>
<dbReference type="Gene3D" id="3.30.70.1070">
    <property type="entry name" value="Sporulation related repeat"/>
    <property type="match status" value="1"/>
</dbReference>
<evidence type="ECO:0000313" key="4">
    <source>
        <dbReference type="Proteomes" id="UP000182762"/>
    </source>
</evidence>